<keyword evidence="2" id="KW-0328">Glycosyltransferase</keyword>
<evidence type="ECO:0000256" key="3">
    <source>
        <dbReference type="ARBA" id="ARBA00022679"/>
    </source>
</evidence>
<dbReference type="Gene3D" id="3.40.50.2020">
    <property type="match status" value="1"/>
</dbReference>
<feature type="region of interest" description="Disordered" evidence="5">
    <location>
        <begin position="50"/>
        <end position="140"/>
    </location>
</feature>
<dbReference type="PANTHER" id="PTHR43864">
    <property type="entry name" value="HYPOXANTHINE/GUANINE PHOSPHORIBOSYLTRANSFERASE"/>
    <property type="match status" value="1"/>
</dbReference>
<feature type="compositionally biased region" description="Acidic residues" evidence="5">
    <location>
        <begin position="108"/>
        <end position="140"/>
    </location>
</feature>
<dbReference type="NCBIfam" id="NF006671">
    <property type="entry name" value="PRK09219.1"/>
    <property type="match status" value="1"/>
</dbReference>
<dbReference type="AlphaFoldDB" id="A0A7S1TFB5"/>
<feature type="compositionally biased region" description="Acidic residues" evidence="5">
    <location>
        <begin position="165"/>
        <end position="177"/>
    </location>
</feature>
<name>A0A7S1TFB5_9RHOD</name>
<dbReference type="InterPro" id="IPR010079">
    <property type="entry name" value="Xanthine_PRibTrfase"/>
</dbReference>
<dbReference type="InterPro" id="IPR029001">
    <property type="entry name" value="ITPase-like_fam"/>
</dbReference>
<dbReference type="InterPro" id="IPR050118">
    <property type="entry name" value="Pur/Pyrimidine_PRTase"/>
</dbReference>
<dbReference type="GO" id="GO:0006166">
    <property type="term" value="P:purine ribonucleoside salvage"/>
    <property type="evidence" value="ECO:0007669"/>
    <property type="project" value="UniProtKB-KW"/>
</dbReference>
<dbReference type="SUPFAM" id="SSF53271">
    <property type="entry name" value="PRTase-like"/>
    <property type="match status" value="1"/>
</dbReference>
<dbReference type="PANTHER" id="PTHR43864:SF1">
    <property type="entry name" value="XANTHINE PHOSPHORIBOSYLTRANSFERASE"/>
    <property type="match status" value="1"/>
</dbReference>
<protein>
    <recommendedName>
        <fullName evidence="6">Phosphoribosyltransferase domain-containing protein</fullName>
    </recommendedName>
</protein>
<evidence type="ECO:0000256" key="2">
    <source>
        <dbReference type="ARBA" id="ARBA00022676"/>
    </source>
</evidence>
<dbReference type="InterPro" id="IPR000836">
    <property type="entry name" value="PRTase_dom"/>
</dbReference>
<feature type="domain" description="Phosphoribosyltransferase" evidence="6">
    <location>
        <begin position="471"/>
        <end position="579"/>
    </location>
</feature>
<keyword evidence="3" id="KW-0808">Transferase</keyword>
<dbReference type="CDD" id="cd06223">
    <property type="entry name" value="PRTases_typeI"/>
    <property type="match status" value="1"/>
</dbReference>
<dbReference type="SUPFAM" id="SSF52972">
    <property type="entry name" value="ITPase-like"/>
    <property type="match status" value="1"/>
</dbReference>
<feature type="compositionally biased region" description="Acidic residues" evidence="5">
    <location>
        <begin position="59"/>
        <end position="74"/>
    </location>
</feature>
<gene>
    <name evidence="7" type="ORF">CCAE0312_LOCUS6686</name>
</gene>
<evidence type="ECO:0000256" key="4">
    <source>
        <dbReference type="ARBA" id="ARBA00022726"/>
    </source>
</evidence>
<dbReference type="GO" id="GO:0046110">
    <property type="term" value="P:xanthine metabolic process"/>
    <property type="evidence" value="ECO:0007669"/>
    <property type="project" value="InterPro"/>
</dbReference>
<dbReference type="GO" id="GO:0016763">
    <property type="term" value="F:pentosyltransferase activity"/>
    <property type="evidence" value="ECO:0007669"/>
    <property type="project" value="InterPro"/>
</dbReference>
<evidence type="ECO:0000313" key="7">
    <source>
        <dbReference type="EMBL" id="CAD9234597.1"/>
    </source>
</evidence>
<feature type="compositionally biased region" description="Polar residues" evidence="5">
    <location>
        <begin position="88"/>
        <end position="98"/>
    </location>
</feature>
<accession>A0A7S1TFB5</accession>
<evidence type="ECO:0000259" key="6">
    <source>
        <dbReference type="Pfam" id="PF00156"/>
    </source>
</evidence>
<evidence type="ECO:0000256" key="5">
    <source>
        <dbReference type="SAM" id="MobiDB-lite"/>
    </source>
</evidence>
<feature type="region of interest" description="Disordered" evidence="5">
    <location>
        <begin position="153"/>
        <end position="177"/>
    </location>
</feature>
<keyword evidence="1" id="KW-0963">Cytoplasm</keyword>
<keyword evidence="4" id="KW-0660">Purine salvage</keyword>
<evidence type="ECO:0000256" key="1">
    <source>
        <dbReference type="ARBA" id="ARBA00022490"/>
    </source>
</evidence>
<dbReference type="NCBIfam" id="TIGR01744">
    <property type="entry name" value="XPRTase"/>
    <property type="match status" value="1"/>
</dbReference>
<proteinExistence type="predicted"/>
<organism evidence="7">
    <name type="scientific">Compsopogon caeruleus</name>
    <dbReference type="NCBI Taxonomy" id="31354"/>
    <lineage>
        <taxon>Eukaryota</taxon>
        <taxon>Rhodophyta</taxon>
        <taxon>Compsopogonophyceae</taxon>
        <taxon>Compsopogonales</taxon>
        <taxon>Compsopogonaceae</taxon>
        <taxon>Compsopogon</taxon>
    </lineage>
</organism>
<dbReference type="EMBL" id="HBGH01012045">
    <property type="protein sequence ID" value="CAD9234597.1"/>
    <property type="molecule type" value="Transcribed_RNA"/>
</dbReference>
<dbReference type="InterPro" id="IPR029057">
    <property type="entry name" value="PRTase-like"/>
</dbReference>
<dbReference type="Gene3D" id="3.90.950.10">
    <property type="match status" value="1"/>
</dbReference>
<sequence>MRFDMVASRERTGGCAAWITWVWKPKGSIEMWSASSPRRVRMARVVVAHARRRPRRQEEVDEDFWLEEEEEKEDAEEKRSNLRKVNPGVSSSLLNVSPFQRARREMESDNEDDPEDWNSYDKDEVEEEEEEGDAEDEDEEILDKRGAEGFQFLNGPRPRYGAAEVDADNDEDSEEAEGSFELDIEGLERLEFQDLFSAKSPLVSPSLLEYYNRRMSGELQAQDLPPGWIDAFVTAMQGNKFLEIRNLYARVGIQIRQNFDDFQPGPAASVAEQMSLCEWSTFKARTLYTGTGLPAIAETTSFEIAGDVGAKSDKAYYTREMNNDEIEKRIQKLQGIADPNRVTKFETWVAYNDGENEIVTHGLCEVALIFSSPSRAAISRSTALDNLYMKLTELLHLNLGHFEVSPHEDELGQVTDQDLIGGAMLRARILREGKALTGGILNVSSFVNHQVDAELMDLCGIELAERLRHTMPNKVLTVEATGLIPALSVARRLEIPLVFARKSRTMTISDSFQTMYRSQTKGVMSELIVSVEYLCSNDRVIVIDDFLAGGSTAEGLFRLAAMARAKVVGVGVLIEKRTDGGRAFLAGYDVPVESLAKILSLEQGRIEIAQEKPFGRLIVEDEDDDMDNNHVHDH</sequence>
<reference evidence="7" key="1">
    <citation type="submission" date="2021-01" db="EMBL/GenBank/DDBJ databases">
        <authorList>
            <person name="Corre E."/>
            <person name="Pelletier E."/>
            <person name="Niang G."/>
            <person name="Scheremetjew M."/>
            <person name="Finn R."/>
            <person name="Kale V."/>
            <person name="Holt S."/>
            <person name="Cochrane G."/>
            <person name="Meng A."/>
            <person name="Brown T."/>
            <person name="Cohen L."/>
        </authorList>
    </citation>
    <scope>NUCLEOTIDE SEQUENCE</scope>
    <source>
        <strain evidence="7">SAG 36.94</strain>
    </source>
</reference>
<dbReference type="Pfam" id="PF00156">
    <property type="entry name" value="Pribosyltran"/>
    <property type="match status" value="1"/>
</dbReference>